<dbReference type="Pfam" id="PF08448">
    <property type="entry name" value="PAS_4"/>
    <property type="match status" value="1"/>
</dbReference>
<dbReference type="Gene3D" id="2.10.70.100">
    <property type="match status" value="1"/>
</dbReference>
<evidence type="ECO:0000259" key="8">
    <source>
        <dbReference type="PROSITE" id="PS50113"/>
    </source>
</evidence>
<dbReference type="GO" id="GO:0000156">
    <property type="term" value="F:phosphorelay response regulator activity"/>
    <property type="evidence" value="ECO:0007669"/>
    <property type="project" value="TreeGrafter"/>
</dbReference>
<proteinExistence type="predicted"/>
<dbReference type="InterPro" id="IPR036890">
    <property type="entry name" value="HATPase_C_sf"/>
</dbReference>
<dbReference type="PANTHER" id="PTHR42878">
    <property type="entry name" value="TWO-COMPONENT HISTIDINE KINASE"/>
    <property type="match status" value="1"/>
</dbReference>
<dbReference type="FunFam" id="3.30.565.10:FF:000006">
    <property type="entry name" value="Sensor histidine kinase WalK"/>
    <property type="match status" value="1"/>
</dbReference>
<dbReference type="Gene3D" id="3.30.450.20">
    <property type="entry name" value="PAS domain"/>
    <property type="match status" value="2"/>
</dbReference>
<dbReference type="GO" id="GO:0016020">
    <property type="term" value="C:membrane"/>
    <property type="evidence" value="ECO:0007669"/>
    <property type="project" value="UniProtKB-SubCell"/>
</dbReference>
<dbReference type="InterPro" id="IPR003594">
    <property type="entry name" value="HATPase_dom"/>
</dbReference>
<dbReference type="InterPro" id="IPR004358">
    <property type="entry name" value="Sig_transdc_His_kin-like_C"/>
</dbReference>
<dbReference type="PROSITE" id="PS50113">
    <property type="entry name" value="PAC"/>
    <property type="match status" value="1"/>
</dbReference>
<dbReference type="InterPro" id="IPR013656">
    <property type="entry name" value="PAS_4"/>
</dbReference>
<dbReference type="SUPFAM" id="SSF55874">
    <property type="entry name" value="ATPase domain of HSP90 chaperone/DNA topoisomerase II/histidine kinase"/>
    <property type="match status" value="1"/>
</dbReference>
<feature type="domain" description="PAC" evidence="8">
    <location>
        <begin position="207"/>
        <end position="259"/>
    </location>
</feature>
<evidence type="ECO:0000256" key="4">
    <source>
        <dbReference type="ARBA" id="ARBA00022679"/>
    </source>
</evidence>
<keyword evidence="10" id="KW-1185">Reference proteome</keyword>
<dbReference type="Pfam" id="PF00512">
    <property type="entry name" value="HisKA"/>
    <property type="match status" value="1"/>
</dbReference>
<dbReference type="Gene3D" id="1.10.287.130">
    <property type="match status" value="1"/>
</dbReference>
<dbReference type="InterPro" id="IPR005467">
    <property type="entry name" value="His_kinase_dom"/>
</dbReference>
<dbReference type="GO" id="GO:0000155">
    <property type="term" value="F:phosphorelay sensor kinase activity"/>
    <property type="evidence" value="ECO:0007669"/>
    <property type="project" value="InterPro"/>
</dbReference>
<keyword evidence="4" id="KW-0808">Transferase</keyword>
<sequence length="499" mass="54529">MSSPPSASRTAALTWALDSSPNQVYAAGADGRITYVNAAGRARWGEAATVGASAAGLFAGETRGHLVSLSAQVLAIGEAATFDSGEHGVSGVRAWETYTVSPLREGDTIIGYLCIGTDITALKRAELRLRRSEQLMVDTQGVAHLGTWEWDISEPTAEWSDELYQIYGLTRAQYTPSYDAYLAMVHPDDRQRVIDATNRVFHEHVAYSHDERIFRPDGSLRYLHTWAHPVLDDDGALTRLVGVCQDITDRKLAEEEVRQLNAALELRVAERTRTIEASLRDVEAFNATVSHDLRAPLSVISLNCAAISKSAGDDLPQPVVDSLARIQRSVSYMTQLVNDLLALAQVGNAPLERAEIDLSQLCEEIVANLRLASPERQVKVEVAPGLRCNVDVSLMRAAMENLIGNAWKYSARAAHARIKIGTMAVDGRDVFFVRDNGAGFDMTQAHRLFAPFQRLHAAHEFDGTGVGLAAVQRIIERHGGHIWAEGATGHGATFFFTMT</sequence>
<keyword evidence="5" id="KW-0418">Kinase</keyword>
<dbReference type="Gene3D" id="3.30.565.10">
    <property type="entry name" value="Histidine kinase-like ATPase, C-terminal domain"/>
    <property type="match status" value="1"/>
</dbReference>
<comment type="catalytic activity">
    <reaction evidence="1">
        <text>ATP + protein L-histidine = ADP + protein N-phospho-L-histidine.</text>
        <dbReference type="EC" id="2.7.13.3"/>
    </reaction>
</comment>
<evidence type="ECO:0000256" key="1">
    <source>
        <dbReference type="ARBA" id="ARBA00000085"/>
    </source>
</evidence>
<dbReference type="Pfam" id="PF08447">
    <property type="entry name" value="PAS_3"/>
    <property type="match status" value="1"/>
</dbReference>
<evidence type="ECO:0000256" key="2">
    <source>
        <dbReference type="ARBA" id="ARBA00012438"/>
    </source>
</evidence>
<dbReference type="InterPro" id="IPR000014">
    <property type="entry name" value="PAS"/>
</dbReference>
<dbReference type="RefSeq" id="WP_171225363.1">
    <property type="nucleotide sequence ID" value="NZ_CP053085.1"/>
</dbReference>
<evidence type="ECO:0000259" key="7">
    <source>
        <dbReference type="PROSITE" id="PS50109"/>
    </source>
</evidence>
<dbReference type="CDD" id="cd00130">
    <property type="entry name" value="PAS"/>
    <property type="match status" value="1"/>
</dbReference>
<evidence type="ECO:0000256" key="5">
    <source>
        <dbReference type="ARBA" id="ARBA00022777"/>
    </source>
</evidence>
<evidence type="ECO:0000313" key="10">
    <source>
        <dbReference type="Proteomes" id="UP000500938"/>
    </source>
</evidence>
<dbReference type="InterPro" id="IPR050351">
    <property type="entry name" value="BphY/WalK/GraS-like"/>
</dbReference>
<dbReference type="GO" id="GO:0007234">
    <property type="term" value="P:osmosensory signaling via phosphorelay pathway"/>
    <property type="evidence" value="ECO:0007669"/>
    <property type="project" value="TreeGrafter"/>
</dbReference>
<dbReference type="EMBL" id="CP053085">
    <property type="protein sequence ID" value="QJR35932.1"/>
    <property type="molecule type" value="Genomic_DNA"/>
</dbReference>
<dbReference type="InterPro" id="IPR000700">
    <property type="entry name" value="PAS-assoc_C"/>
</dbReference>
<keyword evidence="6" id="KW-0472">Membrane</keyword>
<dbReference type="PANTHER" id="PTHR42878:SF15">
    <property type="entry name" value="BACTERIOPHYTOCHROME"/>
    <property type="match status" value="1"/>
</dbReference>
<evidence type="ECO:0000256" key="3">
    <source>
        <dbReference type="ARBA" id="ARBA00022553"/>
    </source>
</evidence>
<dbReference type="InterPro" id="IPR036097">
    <property type="entry name" value="HisK_dim/P_sf"/>
</dbReference>
<dbReference type="SMART" id="SM00387">
    <property type="entry name" value="HATPase_c"/>
    <property type="match status" value="1"/>
</dbReference>
<accession>A0A6M4ISY3</accession>
<dbReference type="NCBIfam" id="TIGR00229">
    <property type="entry name" value="sensory_box"/>
    <property type="match status" value="2"/>
</dbReference>
<keyword evidence="3" id="KW-0597">Phosphoprotein</keyword>
<dbReference type="SUPFAM" id="SSF55785">
    <property type="entry name" value="PYP-like sensor domain (PAS domain)"/>
    <property type="match status" value="2"/>
</dbReference>
<feature type="domain" description="Histidine kinase" evidence="7">
    <location>
        <begin position="288"/>
        <end position="499"/>
    </location>
</feature>
<dbReference type="PROSITE" id="PS50109">
    <property type="entry name" value="HIS_KIN"/>
    <property type="match status" value="1"/>
</dbReference>
<organism evidence="9 10">
    <name type="scientific">Gemmatimonas groenlandica</name>
    <dbReference type="NCBI Taxonomy" id="2732249"/>
    <lineage>
        <taxon>Bacteria</taxon>
        <taxon>Pseudomonadati</taxon>
        <taxon>Gemmatimonadota</taxon>
        <taxon>Gemmatimonadia</taxon>
        <taxon>Gemmatimonadales</taxon>
        <taxon>Gemmatimonadaceae</taxon>
        <taxon>Gemmatimonas</taxon>
    </lineage>
</organism>
<dbReference type="InterPro" id="IPR003661">
    <property type="entry name" value="HisK_dim/P_dom"/>
</dbReference>
<dbReference type="PRINTS" id="PR00344">
    <property type="entry name" value="BCTRLSENSOR"/>
</dbReference>
<dbReference type="EC" id="2.7.13.3" evidence="2"/>
<evidence type="ECO:0000313" key="9">
    <source>
        <dbReference type="EMBL" id="QJR35932.1"/>
    </source>
</evidence>
<dbReference type="InterPro" id="IPR001610">
    <property type="entry name" value="PAC"/>
</dbReference>
<name>A0A6M4ISY3_9BACT</name>
<dbReference type="KEGG" id="ggr:HKW67_10650"/>
<protein>
    <recommendedName>
        <fullName evidence="2">histidine kinase</fullName>
        <ecNumber evidence="2">2.7.13.3</ecNumber>
    </recommendedName>
</protein>
<dbReference type="InterPro" id="IPR035965">
    <property type="entry name" value="PAS-like_dom_sf"/>
</dbReference>
<dbReference type="SMART" id="SM00086">
    <property type="entry name" value="PAC"/>
    <property type="match status" value="2"/>
</dbReference>
<dbReference type="SMART" id="SM00388">
    <property type="entry name" value="HisKA"/>
    <property type="match status" value="1"/>
</dbReference>
<dbReference type="SUPFAM" id="SSF47384">
    <property type="entry name" value="Homodimeric domain of signal transducing histidine kinase"/>
    <property type="match status" value="1"/>
</dbReference>
<dbReference type="Proteomes" id="UP000500938">
    <property type="component" value="Chromosome"/>
</dbReference>
<gene>
    <name evidence="9" type="ORF">HKW67_10650</name>
</gene>
<reference evidence="9 10" key="1">
    <citation type="submission" date="2020-05" db="EMBL/GenBank/DDBJ databases">
        <title>Complete genome sequence of Gemmatimonas greenlandica TET16.</title>
        <authorList>
            <person name="Zeng Y."/>
        </authorList>
    </citation>
    <scope>NUCLEOTIDE SEQUENCE [LARGE SCALE GENOMIC DNA]</scope>
    <source>
        <strain evidence="9 10">TET16</strain>
    </source>
</reference>
<dbReference type="InterPro" id="IPR013655">
    <property type="entry name" value="PAS_fold_3"/>
</dbReference>
<dbReference type="GO" id="GO:0030295">
    <property type="term" value="F:protein kinase activator activity"/>
    <property type="evidence" value="ECO:0007669"/>
    <property type="project" value="TreeGrafter"/>
</dbReference>
<dbReference type="AlphaFoldDB" id="A0A6M4ISY3"/>
<dbReference type="CDD" id="cd00082">
    <property type="entry name" value="HisKA"/>
    <property type="match status" value="1"/>
</dbReference>
<dbReference type="Pfam" id="PF02518">
    <property type="entry name" value="HATPase_c"/>
    <property type="match status" value="1"/>
</dbReference>
<evidence type="ECO:0000256" key="6">
    <source>
        <dbReference type="ARBA" id="ARBA00023136"/>
    </source>
</evidence>